<reference evidence="5" key="1">
    <citation type="submission" date="2021-04" db="EMBL/GenBank/DDBJ databases">
        <title>Sequencing of actinobacteria type strains.</title>
        <authorList>
            <person name="Nguyen G.-S."/>
            <person name="Wentzel A."/>
        </authorList>
    </citation>
    <scope>NUCLEOTIDE SEQUENCE</scope>
    <source>
        <strain evidence="5">DSM 42095</strain>
    </source>
</reference>
<feature type="transmembrane region" description="Helical" evidence="3">
    <location>
        <begin position="134"/>
        <end position="152"/>
    </location>
</feature>
<feature type="transmembrane region" description="Helical" evidence="3">
    <location>
        <begin position="158"/>
        <end position="178"/>
    </location>
</feature>
<feature type="transmembrane region" description="Helical" evidence="3">
    <location>
        <begin position="238"/>
        <end position="256"/>
    </location>
</feature>
<dbReference type="AlphaFoldDB" id="A0A8T4IRJ2"/>
<comment type="caution">
    <text evidence="5">The sequence shown here is derived from an EMBL/GenBank/DDBJ whole genome shotgun (WGS) entry which is preliminary data.</text>
</comment>
<evidence type="ECO:0000256" key="3">
    <source>
        <dbReference type="SAM" id="Phobius"/>
    </source>
</evidence>
<evidence type="ECO:0000259" key="4">
    <source>
        <dbReference type="Pfam" id="PF01478"/>
    </source>
</evidence>
<keyword evidence="3" id="KW-0472">Membrane</keyword>
<feature type="transmembrane region" description="Helical" evidence="3">
    <location>
        <begin position="106"/>
        <end position="122"/>
    </location>
</feature>
<name>A0A8T4IRJ2_9ACTN</name>
<dbReference type="Proteomes" id="UP000675554">
    <property type="component" value="Unassembled WGS sequence"/>
</dbReference>
<evidence type="ECO:0000256" key="2">
    <source>
        <dbReference type="RuleBase" id="RU003793"/>
    </source>
</evidence>
<keyword evidence="6" id="KW-1185">Reference proteome</keyword>
<keyword evidence="3" id="KW-1133">Transmembrane helix</keyword>
<feature type="domain" description="Prepilin type IV endopeptidase peptidase" evidence="4">
    <location>
        <begin position="111"/>
        <end position="222"/>
    </location>
</feature>
<dbReference type="PANTHER" id="PTHR30487:SF0">
    <property type="entry name" value="PREPILIN LEADER PEPTIDASE_N-METHYLTRANSFERASE-RELATED"/>
    <property type="match status" value="1"/>
</dbReference>
<feature type="transmembrane region" description="Helical" evidence="3">
    <location>
        <begin position="209"/>
        <end position="226"/>
    </location>
</feature>
<dbReference type="Gene3D" id="1.20.120.1220">
    <property type="match status" value="1"/>
</dbReference>
<dbReference type="EMBL" id="JAGSMN010000415">
    <property type="protein sequence ID" value="MBR7674951.1"/>
    <property type="molecule type" value="Genomic_DNA"/>
</dbReference>
<dbReference type="PANTHER" id="PTHR30487">
    <property type="entry name" value="TYPE 4 PREPILIN-LIKE PROTEINS LEADER PEPTIDE-PROCESSING ENZYME"/>
    <property type="match status" value="1"/>
</dbReference>
<organism evidence="5 6">
    <name type="scientific">Streptomyces daliensis</name>
    <dbReference type="NCBI Taxonomy" id="299421"/>
    <lineage>
        <taxon>Bacteria</taxon>
        <taxon>Bacillati</taxon>
        <taxon>Actinomycetota</taxon>
        <taxon>Actinomycetes</taxon>
        <taxon>Kitasatosporales</taxon>
        <taxon>Streptomycetaceae</taxon>
        <taxon>Streptomyces</taxon>
    </lineage>
</organism>
<keyword evidence="3" id="KW-0812">Transmembrane</keyword>
<protein>
    <submittedName>
        <fullName evidence="5">Prepilin peptidase</fullName>
    </submittedName>
</protein>
<accession>A0A8T4IRJ2</accession>
<gene>
    <name evidence="5" type="ORF">KDA82_18390</name>
</gene>
<evidence type="ECO:0000256" key="1">
    <source>
        <dbReference type="ARBA" id="ARBA00005801"/>
    </source>
</evidence>
<dbReference type="InterPro" id="IPR014032">
    <property type="entry name" value="Peptidase_A24A_bac"/>
</dbReference>
<dbReference type="InterPro" id="IPR050882">
    <property type="entry name" value="Prepilin_peptidase/N-MTase"/>
</dbReference>
<sequence length="257" mass="26316">MTLTLAGCAAAYGALAGALLPRAAYRLAVEPGEPWRAACPEGHPLDGPARGWLGRARCARCDHRTRTPQAQPAARAPYARGALCHPVACAAVCASFAAAVGVRPELAVWLLAAPFALLLAVVDRRVRRLPDVLTLPLAAGTAALLGVAALLPGAGGSWLRALLGGAVLAAVYFVLFLINPRGMGFGDVKLAIALGVALGWYGWDVVFAGTFLGFLLAALYGLALMAARRAGRKTAMPFGPFMVTGALGGLLLGALAA</sequence>
<dbReference type="GO" id="GO:0004190">
    <property type="term" value="F:aspartic-type endopeptidase activity"/>
    <property type="evidence" value="ECO:0007669"/>
    <property type="project" value="InterPro"/>
</dbReference>
<evidence type="ECO:0000313" key="6">
    <source>
        <dbReference type="Proteomes" id="UP000675554"/>
    </source>
</evidence>
<dbReference type="GO" id="GO:0005886">
    <property type="term" value="C:plasma membrane"/>
    <property type="evidence" value="ECO:0007669"/>
    <property type="project" value="TreeGrafter"/>
</dbReference>
<proteinExistence type="inferred from homology"/>
<evidence type="ECO:0000313" key="5">
    <source>
        <dbReference type="EMBL" id="MBR7674951.1"/>
    </source>
</evidence>
<comment type="similarity">
    <text evidence="1 2">Belongs to the peptidase A24 family.</text>
</comment>
<dbReference type="PRINTS" id="PR00864">
    <property type="entry name" value="PREPILNPTASE"/>
</dbReference>
<dbReference type="InterPro" id="IPR000045">
    <property type="entry name" value="Prepilin_IV_endopep_pep"/>
</dbReference>
<dbReference type="Pfam" id="PF01478">
    <property type="entry name" value="Peptidase_A24"/>
    <property type="match status" value="1"/>
</dbReference>
<dbReference type="GO" id="GO:0006465">
    <property type="term" value="P:signal peptide processing"/>
    <property type="evidence" value="ECO:0007669"/>
    <property type="project" value="TreeGrafter"/>
</dbReference>